<dbReference type="InterPro" id="IPR036396">
    <property type="entry name" value="Cyt_P450_sf"/>
</dbReference>
<evidence type="ECO:0000256" key="6">
    <source>
        <dbReference type="RuleBase" id="RU000461"/>
    </source>
</evidence>
<dbReference type="GO" id="GO:0004497">
    <property type="term" value="F:monooxygenase activity"/>
    <property type="evidence" value="ECO:0007669"/>
    <property type="project" value="UniProtKB-KW"/>
</dbReference>
<keyword evidence="4 5" id="KW-0408">Iron</keyword>
<dbReference type="InterPro" id="IPR001128">
    <property type="entry name" value="Cyt_P450"/>
</dbReference>
<keyword evidence="3 5" id="KW-0479">Metal-binding</keyword>
<evidence type="ECO:0000256" key="4">
    <source>
        <dbReference type="ARBA" id="ARBA00023004"/>
    </source>
</evidence>
<comment type="cofactor">
    <cofactor evidence="1 5">
        <name>heme</name>
        <dbReference type="ChEBI" id="CHEBI:30413"/>
    </cofactor>
</comment>
<dbReference type="SUPFAM" id="SSF48264">
    <property type="entry name" value="Cytochrome P450"/>
    <property type="match status" value="1"/>
</dbReference>
<protein>
    <submittedName>
        <fullName evidence="7">19634_t:CDS:1</fullName>
    </submittedName>
</protein>
<dbReference type="AlphaFoldDB" id="A0A9W4WIV3"/>
<dbReference type="OrthoDB" id="1470350at2759"/>
<dbReference type="Pfam" id="PF00067">
    <property type="entry name" value="p450"/>
    <property type="match status" value="1"/>
</dbReference>
<evidence type="ECO:0000256" key="1">
    <source>
        <dbReference type="ARBA" id="ARBA00001971"/>
    </source>
</evidence>
<dbReference type="PRINTS" id="PR00463">
    <property type="entry name" value="EP450I"/>
</dbReference>
<sequence length="191" mass="22425">MLHGHTYENFFIRAIMSPSFVKQALVWSEKNFEEMEKILCNEIHTEPLTDEAIIDNLMEATAGVIKINLRRTKQTDAVLREISRIHTTFDLNYRVSTRKKILDGYVIPAETQIYIHQYGINKHKALWTNPEKFNPDRFLNNREKTLNLTFGGGIRMCPGQSLAMMELKTYMVLMYRKYDFELVELVEVVMN</sequence>
<comment type="caution">
    <text evidence="7">The sequence shown here is derived from an EMBL/GenBank/DDBJ whole genome shotgun (WGS) entry which is preliminary data.</text>
</comment>
<dbReference type="GO" id="GO:0005506">
    <property type="term" value="F:iron ion binding"/>
    <property type="evidence" value="ECO:0007669"/>
    <property type="project" value="InterPro"/>
</dbReference>
<keyword evidence="5 6" id="KW-0349">Heme</keyword>
<dbReference type="GO" id="GO:0016705">
    <property type="term" value="F:oxidoreductase activity, acting on paired donors, with incorporation or reduction of molecular oxygen"/>
    <property type="evidence" value="ECO:0007669"/>
    <property type="project" value="InterPro"/>
</dbReference>
<evidence type="ECO:0000313" key="7">
    <source>
        <dbReference type="EMBL" id="CAI2164966.1"/>
    </source>
</evidence>
<dbReference type="InterPro" id="IPR050121">
    <property type="entry name" value="Cytochrome_P450_monoxygenase"/>
</dbReference>
<dbReference type="EMBL" id="CAMKVN010000189">
    <property type="protein sequence ID" value="CAI2164966.1"/>
    <property type="molecule type" value="Genomic_DNA"/>
</dbReference>
<keyword evidence="6" id="KW-0560">Oxidoreductase</keyword>
<evidence type="ECO:0000256" key="2">
    <source>
        <dbReference type="ARBA" id="ARBA00010617"/>
    </source>
</evidence>
<dbReference type="InterPro" id="IPR002401">
    <property type="entry name" value="Cyt_P450_E_grp-I"/>
</dbReference>
<organism evidence="7 8">
    <name type="scientific">Funneliformis geosporum</name>
    <dbReference type="NCBI Taxonomy" id="1117311"/>
    <lineage>
        <taxon>Eukaryota</taxon>
        <taxon>Fungi</taxon>
        <taxon>Fungi incertae sedis</taxon>
        <taxon>Mucoromycota</taxon>
        <taxon>Glomeromycotina</taxon>
        <taxon>Glomeromycetes</taxon>
        <taxon>Glomerales</taxon>
        <taxon>Glomeraceae</taxon>
        <taxon>Funneliformis</taxon>
    </lineage>
</organism>
<feature type="binding site" description="axial binding residue" evidence="5">
    <location>
        <position position="157"/>
    </location>
    <ligand>
        <name>heme</name>
        <dbReference type="ChEBI" id="CHEBI:30413"/>
    </ligand>
    <ligandPart>
        <name>Fe</name>
        <dbReference type="ChEBI" id="CHEBI:18248"/>
    </ligandPart>
</feature>
<dbReference type="Proteomes" id="UP001153678">
    <property type="component" value="Unassembled WGS sequence"/>
</dbReference>
<keyword evidence="8" id="KW-1185">Reference proteome</keyword>
<dbReference type="PANTHER" id="PTHR24305">
    <property type="entry name" value="CYTOCHROME P450"/>
    <property type="match status" value="1"/>
</dbReference>
<evidence type="ECO:0000256" key="5">
    <source>
        <dbReference type="PIRSR" id="PIRSR602401-1"/>
    </source>
</evidence>
<name>A0A9W4WIV3_9GLOM</name>
<comment type="similarity">
    <text evidence="2 6">Belongs to the cytochrome P450 family.</text>
</comment>
<dbReference type="InterPro" id="IPR017972">
    <property type="entry name" value="Cyt_P450_CS"/>
</dbReference>
<dbReference type="PANTHER" id="PTHR24305:SF166">
    <property type="entry name" value="CYTOCHROME P450 12A4, MITOCHONDRIAL-RELATED"/>
    <property type="match status" value="1"/>
</dbReference>
<dbReference type="Gene3D" id="1.10.630.10">
    <property type="entry name" value="Cytochrome P450"/>
    <property type="match status" value="1"/>
</dbReference>
<keyword evidence="6" id="KW-0503">Monooxygenase</keyword>
<proteinExistence type="inferred from homology"/>
<accession>A0A9W4WIV3</accession>
<dbReference type="PROSITE" id="PS00086">
    <property type="entry name" value="CYTOCHROME_P450"/>
    <property type="match status" value="1"/>
</dbReference>
<reference evidence="7" key="1">
    <citation type="submission" date="2022-08" db="EMBL/GenBank/DDBJ databases">
        <authorList>
            <person name="Kallberg Y."/>
            <person name="Tangrot J."/>
            <person name="Rosling A."/>
        </authorList>
    </citation>
    <scope>NUCLEOTIDE SEQUENCE</scope>
    <source>
        <strain evidence="7">Wild A</strain>
    </source>
</reference>
<dbReference type="CDD" id="cd00302">
    <property type="entry name" value="cytochrome_P450"/>
    <property type="match status" value="1"/>
</dbReference>
<dbReference type="PRINTS" id="PR00385">
    <property type="entry name" value="P450"/>
</dbReference>
<evidence type="ECO:0000313" key="8">
    <source>
        <dbReference type="Proteomes" id="UP001153678"/>
    </source>
</evidence>
<dbReference type="GO" id="GO:0020037">
    <property type="term" value="F:heme binding"/>
    <property type="evidence" value="ECO:0007669"/>
    <property type="project" value="InterPro"/>
</dbReference>
<evidence type="ECO:0000256" key="3">
    <source>
        <dbReference type="ARBA" id="ARBA00022723"/>
    </source>
</evidence>
<gene>
    <name evidence="7" type="ORF">FWILDA_LOCUS1834</name>
</gene>